<comment type="caution">
    <text evidence="2">The sequence shown here is derived from an EMBL/GenBank/DDBJ whole genome shotgun (WGS) entry which is preliminary data.</text>
</comment>
<dbReference type="EMBL" id="JBGOGF010000006">
    <property type="protein sequence ID" value="MFA1772158.1"/>
    <property type="molecule type" value="Genomic_DNA"/>
</dbReference>
<gene>
    <name evidence="2" type="ORF">ACD591_12725</name>
</gene>
<name>A0ABV4RG92_9BACT</name>
<protein>
    <submittedName>
        <fullName evidence="2">GNAT family N-acetyltransferase</fullName>
    </submittedName>
</protein>
<dbReference type="InterPro" id="IPR016181">
    <property type="entry name" value="Acyl_CoA_acyltransferase"/>
</dbReference>
<evidence type="ECO:0000313" key="3">
    <source>
        <dbReference type="Proteomes" id="UP001570846"/>
    </source>
</evidence>
<dbReference type="Proteomes" id="UP001570846">
    <property type="component" value="Unassembled WGS sequence"/>
</dbReference>
<dbReference type="Pfam" id="PF13673">
    <property type="entry name" value="Acetyltransf_10"/>
    <property type="match status" value="1"/>
</dbReference>
<dbReference type="RefSeq" id="WP_308422675.1">
    <property type="nucleotide sequence ID" value="NZ_BMMG01000001.1"/>
</dbReference>
<proteinExistence type="predicted"/>
<evidence type="ECO:0000259" key="1">
    <source>
        <dbReference type="PROSITE" id="PS51186"/>
    </source>
</evidence>
<keyword evidence="3" id="KW-1185">Reference proteome</keyword>
<sequence>MMEFTVVSKAFADLTPQELYDVLQLRSAVFVVEQNCVFLDPDGLDAPCHHLLFYRGSTLEAYARLVPAGVSYPERSIGRIITSAAVRGTGVGQQLVQKAIEETYRLFGPGDIKIGAQLYAKKFYERFGFAQSSDVYDEDGIDHIKMIRPTNA</sequence>
<accession>A0ABV4RG92</accession>
<feature type="domain" description="N-acetyltransferase" evidence="1">
    <location>
        <begin position="9"/>
        <end position="151"/>
    </location>
</feature>
<dbReference type="SUPFAM" id="SSF55729">
    <property type="entry name" value="Acyl-CoA N-acyltransferases (Nat)"/>
    <property type="match status" value="1"/>
</dbReference>
<dbReference type="PROSITE" id="PS51186">
    <property type="entry name" value="GNAT"/>
    <property type="match status" value="1"/>
</dbReference>
<dbReference type="Gene3D" id="3.40.630.30">
    <property type="match status" value="1"/>
</dbReference>
<evidence type="ECO:0000313" key="2">
    <source>
        <dbReference type="EMBL" id="MFA1772158.1"/>
    </source>
</evidence>
<organism evidence="2 3">
    <name type="scientific">Rufibacter glacialis</name>
    <dbReference type="NCBI Taxonomy" id="1259555"/>
    <lineage>
        <taxon>Bacteria</taxon>
        <taxon>Pseudomonadati</taxon>
        <taxon>Bacteroidota</taxon>
        <taxon>Cytophagia</taxon>
        <taxon>Cytophagales</taxon>
        <taxon>Hymenobacteraceae</taxon>
        <taxon>Rufibacter</taxon>
    </lineage>
</organism>
<reference evidence="2 3" key="1">
    <citation type="submission" date="2024-08" db="EMBL/GenBank/DDBJ databases">
        <authorList>
            <person name="Wei W."/>
        </authorList>
    </citation>
    <scope>NUCLEOTIDE SEQUENCE [LARGE SCALE GENOMIC DNA]</scope>
    <source>
        <strain evidence="2 3">XU2</strain>
    </source>
</reference>
<dbReference type="InterPro" id="IPR000182">
    <property type="entry name" value="GNAT_dom"/>
</dbReference>